<dbReference type="PANTHER" id="PTHR23272:SF184">
    <property type="entry name" value="OS03G0311250 PROTEIN"/>
    <property type="match status" value="1"/>
</dbReference>
<sequence>MLLEWGIENNISSMIKFQTIYHDKCVISSNEREKWFSGQVLRVESIDYICDKVLDNIRRSHDNCINKLFSYIRKTSSQNGNFQIAIERVKSLGKEVTAEVIPTKQELKLKWEYWCNTAGLSKIALGLREAFFELEDMDPDFKSINLTKEQWDQVTALHNCYEDLIDTAFLNHWRNYQTANMYFPMICSLYTKSLLLAKHKVWFNQVECYGLGFKSKADKYWCEYKLVLAVAAVLDPWFKMNIVKHWYIKIYGGEYLSGKMCKSSHDPNNIQSLDSELHLYLKKVKSPLIENFDILSWWRDNTQNFLMLAKMARNFLSIQISQLSYDERCEMRLRSQLCMRTWILAWSERLTYAQKAGWGCKI</sequence>
<dbReference type="InterPro" id="IPR008906">
    <property type="entry name" value="HATC_C_dom"/>
</dbReference>
<evidence type="ECO:0000259" key="2">
    <source>
        <dbReference type="Pfam" id="PF14372"/>
    </source>
</evidence>
<dbReference type="PANTHER" id="PTHR23272">
    <property type="entry name" value="BED FINGER-RELATED"/>
    <property type="match status" value="1"/>
</dbReference>
<dbReference type="Pfam" id="PF14372">
    <property type="entry name" value="hAT-like_RNase-H"/>
    <property type="match status" value="1"/>
</dbReference>
<protein>
    <recommendedName>
        <fullName evidence="5">HAT C-terminal dimerisation domain-containing protein</fullName>
    </recommendedName>
</protein>
<feature type="domain" description="HAT C-terminal dimerisation" evidence="1">
    <location>
        <begin position="276"/>
        <end position="327"/>
    </location>
</feature>
<reference evidence="3 4" key="1">
    <citation type="submission" date="2021-02" db="EMBL/GenBank/DDBJ databases">
        <title>Plant Genome Project.</title>
        <authorList>
            <person name="Zhang R.-G."/>
        </authorList>
    </citation>
    <scope>NUCLEOTIDE SEQUENCE [LARGE SCALE GENOMIC DNA]</scope>
    <source>
        <tissue evidence="3">Leaves</tissue>
    </source>
</reference>
<name>A0ABQ8I8F3_9ROSI</name>
<evidence type="ECO:0000313" key="3">
    <source>
        <dbReference type="EMBL" id="KAH7572914.1"/>
    </source>
</evidence>
<gene>
    <name evidence="3" type="ORF">JRO89_XS03G0032700</name>
</gene>
<evidence type="ECO:0008006" key="5">
    <source>
        <dbReference type="Google" id="ProtNLM"/>
    </source>
</evidence>
<dbReference type="SUPFAM" id="SSF53098">
    <property type="entry name" value="Ribonuclease H-like"/>
    <property type="match status" value="1"/>
</dbReference>
<comment type="caution">
    <text evidence="3">The sequence shown here is derived from an EMBL/GenBank/DDBJ whole genome shotgun (WGS) entry which is preliminary data.</text>
</comment>
<accession>A0ABQ8I8F3</accession>
<organism evidence="3 4">
    <name type="scientific">Xanthoceras sorbifolium</name>
    <dbReference type="NCBI Taxonomy" id="99658"/>
    <lineage>
        <taxon>Eukaryota</taxon>
        <taxon>Viridiplantae</taxon>
        <taxon>Streptophyta</taxon>
        <taxon>Embryophyta</taxon>
        <taxon>Tracheophyta</taxon>
        <taxon>Spermatophyta</taxon>
        <taxon>Magnoliopsida</taxon>
        <taxon>eudicotyledons</taxon>
        <taxon>Gunneridae</taxon>
        <taxon>Pentapetalae</taxon>
        <taxon>rosids</taxon>
        <taxon>malvids</taxon>
        <taxon>Sapindales</taxon>
        <taxon>Sapindaceae</taxon>
        <taxon>Xanthoceroideae</taxon>
        <taxon>Xanthoceras</taxon>
    </lineage>
</organism>
<keyword evidence="4" id="KW-1185">Reference proteome</keyword>
<proteinExistence type="predicted"/>
<dbReference type="Pfam" id="PF05699">
    <property type="entry name" value="Dimer_Tnp_hAT"/>
    <property type="match status" value="1"/>
</dbReference>
<dbReference type="InterPro" id="IPR012337">
    <property type="entry name" value="RNaseH-like_sf"/>
</dbReference>
<dbReference type="EMBL" id="JAFEMO010000003">
    <property type="protein sequence ID" value="KAH7572914.1"/>
    <property type="molecule type" value="Genomic_DNA"/>
</dbReference>
<dbReference type="InterPro" id="IPR025525">
    <property type="entry name" value="hAT-like_transposase_RNase-H"/>
</dbReference>
<evidence type="ECO:0000259" key="1">
    <source>
        <dbReference type="Pfam" id="PF05699"/>
    </source>
</evidence>
<dbReference type="Proteomes" id="UP000827721">
    <property type="component" value="Unassembled WGS sequence"/>
</dbReference>
<feature type="domain" description="hAT-like transposase RNase-H fold" evidence="2">
    <location>
        <begin position="175"/>
        <end position="254"/>
    </location>
</feature>
<evidence type="ECO:0000313" key="4">
    <source>
        <dbReference type="Proteomes" id="UP000827721"/>
    </source>
</evidence>